<evidence type="ECO:0000256" key="1">
    <source>
        <dbReference type="ARBA" id="ARBA00004651"/>
    </source>
</evidence>
<evidence type="ECO:0000256" key="6">
    <source>
        <dbReference type="ARBA" id="ARBA00022692"/>
    </source>
</evidence>
<dbReference type="PANTHER" id="PTHR13285:SF23">
    <property type="entry name" value="TEICHOIC ACID D-ALANYLTRANSFERASE"/>
    <property type="match status" value="1"/>
</dbReference>
<proteinExistence type="inferred from homology"/>
<evidence type="ECO:0000256" key="7">
    <source>
        <dbReference type="ARBA" id="ARBA00022841"/>
    </source>
</evidence>
<comment type="similarity">
    <text evidence="3 11">Belongs to the membrane-bound acyltransferase family.</text>
</comment>
<dbReference type="InterPro" id="IPR028362">
    <property type="entry name" value="AlgI"/>
</dbReference>
<protein>
    <recommendedName>
        <fullName evidence="11">Probable alginate O-acetylase</fullName>
        <ecNumber evidence="11">2.3.1.-</ecNumber>
    </recommendedName>
</protein>
<evidence type="ECO:0000256" key="2">
    <source>
        <dbReference type="ARBA" id="ARBA00005182"/>
    </source>
</evidence>
<feature type="transmembrane region" description="Helical" evidence="12">
    <location>
        <begin position="114"/>
        <end position="135"/>
    </location>
</feature>
<evidence type="ECO:0000313" key="13">
    <source>
        <dbReference type="EMBL" id="SER21909.1"/>
    </source>
</evidence>
<reference evidence="14" key="1">
    <citation type="submission" date="2016-10" db="EMBL/GenBank/DDBJ databases">
        <authorList>
            <person name="Varghese N."/>
            <person name="Submissions S."/>
        </authorList>
    </citation>
    <scope>NUCLEOTIDE SEQUENCE [LARGE SCALE GENOMIC DNA]</scope>
    <source>
        <strain evidence="14">DSM 25927</strain>
    </source>
</reference>
<keyword evidence="14" id="KW-1185">Reference proteome</keyword>
<dbReference type="AlphaFoldDB" id="A0A1H9MEK8"/>
<evidence type="ECO:0000256" key="11">
    <source>
        <dbReference type="PIRNR" id="PIRNR016636"/>
    </source>
</evidence>
<evidence type="ECO:0000256" key="4">
    <source>
        <dbReference type="ARBA" id="ARBA00022475"/>
    </source>
</evidence>
<evidence type="ECO:0000256" key="12">
    <source>
        <dbReference type="SAM" id="Phobius"/>
    </source>
</evidence>
<dbReference type="EMBL" id="FOFS01000022">
    <property type="protein sequence ID" value="SER21909.1"/>
    <property type="molecule type" value="Genomic_DNA"/>
</dbReference>
<keyword evidence="5 11" id="KW-0808">Transferase</keyword>
<comment type="pathway">
    <text evidence="2 11">Glycan biosynthesis; alginate biosynthesis.</text>
</comment>
<keyword evidence="7 11" id="KW-0016">Alginate biosynthesis</keyword>
<sequence length="513" mass="57823">MLFNSYEFLFVFLPITAIVFWLARIHISLRVAVGWLVLASLVFYAWWNPVYVPLLAGSALVNFQLGIWLADAQRWRLTLLRLGLVWNIGLLAYFKYTDFFLASLNTVAGTQIPLPHIVLPLALSFFTFQKIAYLIDVYRGEVTVRKLGDFLLFVTFFPQLITGPIVHYRDIVPQIGLTPAKGPRAEDIALGLTLFSVGLFKKVLLADGIGVQVNALYQLAGKGEALDLFQSWTMALSYTLQLYFDFSGYSDMATGLARLFGIRLPQNFDSPLKSANMLEFWRRWHMTLSRFLRDYVYFPLGGGRGGLASKCFNMTVTFMVSAIWHGAGWTFVWFGVYQSTVVVINMLWAELRAWLRWGERVWWDHGLAIALNFFVWTGGLVLFRSDSVATALSVWSGMAGLHGAQLPQHWQHALGGLGEHLQAAGVQFAAGSHLLQAQQLLRIALLAVLAFALPNIYAFTARFDPVIRHDKLEVKVPRFAWQPNLLWGLIIGAMALLAACSLSNVSEFLYFQF</sequence>
<dbReference type="STRING" id="489703.SAMN04488038_1221"/>
<dbReference type="UniPathway" id="UPA00286"/>
<dbReference type="InterPro" id="IPR024194">
    <property type="entry name" value="Ac/AlaTfrase_AlgI/DltB"/>
</dbReference>
<feature type="transmembrane region" description="Helical" evidence="12">
    <location>
        <begin position="53"/>
        <end position="70"/>
    </location>
</feature>
<gene>
    <name evidence="13" type="ORF">SAMN04488038_1221</name>
</gene>
<name>A0A1H9MEK8_9GAMM</name>
<feature type="transmembrane region" description="Helical" evidence="12">
    <location>
        <begin position="331"/>
        <end position="349"/>
    </location>
</feature>
<evidence type="ECO:0000256" key="5">
    <source>
        <dbReference type="ARBA" id="ARBA00022679"/>
    </source>
</evidence>
<dbReference type="InterPro" id="IPR004299">
    <property type="entry name" value="MBOAT_fam"/>
</dbReference>
<dbReference type="GO" id="GO:0042121">
    <property type="term" value="P:alginic acid biosynthetic process"/>
    <property type="evidence" value="ECO:0007669"/>
    <property type="project" value="UniProtKB-UniRule"/>
</dbReference>
<feature type="transmembrane region" description="Helical" evidence="12">
    <location>
        <begin position="77"/>
        <end position="94"/>
    </location>
</feature>
<keyword evidence="6 11" id="KW-0812">Transmembrane</keyword>
<dbReference type="InterPro" id="IPR051085">
    <property type="entry name" value="MB_O-acyltransferase"/>
</dbReference>
<organism evidence="13 14">
    <name type="scientific">Solimonas aquatica</name>
    <dbReference type="NCBI Taxonomy" id="489703"/>
    <lineage>
        <taxon>Bacteria</taxon>
        <taxon>Pseudomonadati</taxon>
        <taxon>Pseudomonadota</taxon>
        <taxon>Gammaproteobacteria</taxon>
        <taxon>Nevskiales</taxon>
        <taxon>Nevskiaceae</taxon>
        <taxon>Solimonas</taxon>
    </lineage>
</organism>
<dbReference type="PANTHER" id="PTHR13285">
    <property type="entry name" value="ACYLTRANSFERASE"/>
    <property type="match status" value="1"/>
</dbReference>
<keyword evidence="11" id="KW-0997">Cell inner membrane</keyword>
<feature type="transmembrane region" description="Helical" evidence="12">
    <location>
        <begin position="29"/>
        <end position="47"/>
    </location>
</feature>
<comment type="subcellular location">
    <subcellularLocation>
        <location evidence="11">Cell inner membrane</location>
    </subcellularLocation>
    <subcellularLocation>
        <location evidence="1">Cell membrane</location>
        <topology evidence="1">Multi-pass membrane protein</topology>
    </subcellularLocation>
</comment>
<dbReference type="EC" id="2.3.1.-" evidence="11"/>
<dbReference type="GO" id="GO:0016746">
    <property type="term" value="F:acyltransferase activity"/>
    <property type="evidence" value="ECO:0007669"/>
    <property type="project" value="UniProtKB-KW"/>
</dbReference>
<evidence type="ECO:0000313" key="14">
    <source>
        <dbReference type="Proteomes" id="UP000199233"/>
    </source>
</evidence>
<feature type="transmembrane region" description="Helical" evidence="12">
    <location>
        <begin position="361"/>
        <end position="383"/>
    </location>
</feature>
<dbReference type="OrthoDB" id="139172at2"/>
<dbReference type="PIRSF" id="PIRSF500217">
    <property type="entry name" value="AlgI"/>
    <property type="match status" value="1"/>
</dbReference>
<evidence type="ECO:0000256" key="8">
    <source>
        <dbReference type="ARBA" id="ARBA00022989"/>
    </source>
</evidence>
<dbReference type="GO" id="GO:0005886">
    <property type="term" value="C:plasma membrane"/>
    <property type="evidence" value="ECO:0007669"/>
    <property type="project" value="UniProtKB-SubCell"/>
</dbReference>
<keyword evidence="4 11" id="KW-1003">Cell membrane</keyword>
<dbReference type="Proteomes" id="UP000199233">
    <property type="component" value="Unassembled WGS sequence"/>
</dbReference>
<feature type="transmembrane region" description="Helical" evidence="12">
    <location>
        <begin position="484"/>
        <end position="505"/>
    </location>
</feature>
<feature type="transmembrane region" description="Helical" evidence="12">
    <location>
        <begin position="443"/>
        <end position="463"/>
    </location>
</feature>
<accession>A0A1H9MEK8</accession>
<keyword evidence="9 11" id="KW-0472">Membrane</keyword>
<feature type="transmembrane region" description="Helical" evidence="12">
    <location>
        <begin position="6"/>
        <end position="22"/>
    </location>
</feature>
<evidence type="ECO:0000256" key="10">
    <source>
        <dbReference type="ARBA" id="ARBA00023315"/>
    </source>
</evidence>
<keyword evidence="10 11" id="KW-0012">Acyltransferase</keyword>
<dbReference type="RefSeq" id="WP_093289644.1">
    <property type="nucleotide sequence ID" value="NZ_FOFS01000022.1"/>
</dbReference>
<dbReference type="Pfam" id="PF03062">
    <property type="entry name" value="MBOAT"/>
    <property type="match status" value="1"/>
</dbReference>
<dbReference type="PIRSF" id="PIRSF016636">
    <property type="entry name" value="AlgI_DltB"/>
    <property type="match status" value="1"/>
</dbReference>
<keyword evidence="8 12" id="KW-1133">Transmembrane helix</keyword>
<evidence type="ECO:0000256" key="3">
    <source>
        <dbReference type="ARBA" id="ARBA00010323"/>
    </source>
</evidence>
<evidence type="ECO:0000256" key="9">
    <source>
        <dbReference type="ARBA" id="ARBA00023136"/>
    </source>
</evidence>